<protein>
    <submittedName>
        <fullName evidence="1">Uncharacterized protein</fullName>
    </submittedName>
</protein>
<name>A0ACC2UB25_9FUNG</name>
<reference evidence="1" key="1">
    <citation type="submission" date="2022-04" db="EMBL/GenBank/DDBJ databases">
        <title>Genome of the entomopathogenic fungus Entomophthora muscae.</title>
        <authorList>
            <person name="Elya C."/>
            <person name="Lovett B.R."/>
            <person name="Lee E."/>
            <person name="Macias A.M."/>
            <person name="Hajek A.E."/>
            <person name="De Bivort B.L."/>
            <person name="Kasson M.T."/>
            <person name="De Fine Licht H.H."/>
            <person name="Stajich J.E."/>
        </authorList>
    </citation>
    <scope>NUCLEOTIDE SEQUENCE</scope>
    <source>
        <strain evidence="1">Berkeley</strain>
    </source>
</reference>
<comment type="caution">
    <text evidence="1">The sequence shown here is derived from an EMBL/GenBank/DDBJ whole genome shotgun (WGS) entry which is preliminary data.</text>
</comment>
<dbReference type="Proteomes" id="UP001165960">
    <property type="component" value="Unassembled WGS sequence"/>
</dbReference>
<evidence type="ECO:0000313" key="2">
    <source>
        <dbReference type="Proteomes" id="UP001165960"/>
    </source>
</evidence>
<sequence length="218" mass="25446">MIWIKCALLIFSLFCAAWIFSRFCFDIHTIHHTTSGELNTEYEYALEKGIRWSTRQGYFKEGPLPAMEVSKSRVCQVASDREVCNQVKSTSYLLHPKILVRDVKQHKFRPNTHRQVYLPLKYGLNINNMPLENIFTANDSPTCKFKGLFQEKRKFIVKPEMCNKAWYKQIFIIVHYIQNKTILTNGTSHSTITHRYKKAPLFDRDCNAQALVAGLYNS</sequence>
<gene>
    <name evidence="1" type="ORF">DSO57_1027817</name>
</gene>
<accession>A0ACC2UB25</accession>
<keyword evidence="2" id="KW-1185">Reference proteome</keyword>
<dbReference type="EMBL" id="QTSX02000882">
    <property type="protein sequence ID" value="KAJ9084097.1"/>
    <property type="molecule type" value="Genomic_DNA"/>
</dbReference>
<proteinExistence type="predicted"/>
<evidence type="ECO:0000313" key="1">
    <source>
        <dbReference type="EMBL" id="KAJ9084097.1"/>
    </source>
</evidence>
<organism evidence="1 2">
    <name type="scientific">Entomophthora muscae</name>
    <dbReference type="NCBI Taxonomy" id="34485"/>
    <lineage>
        <taxon>Eukaryota</taxon>
        <taxon>Fungi</taxon>
        <taxon>Fungi incertae sedis</taxon>
        <taxon>Zoopagomycota</taxon>
        <taxon>Entomophthoromycotina</taxon>
        <taxon>Entomophthoromycetes</taxon>
        <taxon>Entomophthorales</taxon>
        <taxon>Entomophthoraceae</taxon>
        <taxon>Entomophthora</taxon>
    </lineage>
</organism>